<dbReference type="KEGG" id="clup:CLUP02_02734"/>
<organism evidence="3 4">
    <name type="scientific">Colletotrichum lupini</name>
    <dbReference type="NCBI Taxonomy" id="145971"/>
    <lineage>
        <taxon>Eukaryota</taxon>
        <taxon>Fungi</taxon>
        <taxon>Dikarya</taxon>
        <taxon>Ascomycota</taxon>
        <taxon>Pezizomycotina</taxon>
        <taxon>Sordariomycetes</taxon>
        <taxon>Hypocreomycetidae</taxon>
        <taxon>Glomerellales</taxon>
        <taxon>Glomerellaceae</taxon>
        <taxon>Colletotrichum</taxon>
        <taxon>Colletotrichum acutatum species complex</taxon>
    </lineage>
</organism>
<protein>
    <submittedName>
        <fullName evidence="3">Glycosyl hydrolase family 16</fullName>
    </submittedName>
</protein>
<gene>
    <name evidence="3" type="ORF">CLUP02_02734</name>
</gene>
<accession>A0A9Q8SIS2</accession>
<evidence type="ECO:0000313" key="4">
    <source>
        <dbReference type="Proteomes" id="UP000830671"/>
    </source>
</evidence>
<feature type="domain" description="GH16" evidence="2">
    <location>
        <begin position="235"/>
        <end position="501"/>
    </location>
</feature>
<dbReference type="GO" id="GO:0005975">
    <property type="term" value="P:carbohydrate metabolic process"/>
    <property type="evidence" value="ECO:0007669"/>
    <property type="project" value="InterPro"/>
</dbReference>
<name>A0A9Q8SIS2_9PEZI</name>
<sequence length="501" mass="54633">MPVPPVFLKTGTYSDQLVLLDFYCHKCLRSAYAPASSRNIGRGTSVRDIGATEDVEVCPAADHVSEEHASSVHHSYTAWCTHSRGLGARSSRRRREHRGSETRGLLSLNRKEKRDNSPPRSPPGGGDYSTVSLRLGRGKSRFDMRVAPAAEVALLCSKGWAEENPWSLANAARIAQSSPMMNASRSVLMVLQPAPRAPFPPTTTSTILLELCIIATMYSNSILSTLLLLLPASTRAWDSPNYSGLTRLWQDSFPGASGDPINGGNWNIITNLHVNNEIQEYTTSRSNLQISGGGTVQIVPQKDGNGAWTSGRIESRYVFTPAASRLTVAEAQIRFGDNAIANKKGIWPAFWILGDAIRNGVSWPRCGELDILETVNGQLTGYGTVHCDILPGGACNEPNGIGGNIGIPDQGWHTWRLQIDRRSGNWQTETITWFRDGQQFHQISGARIRSEGIWNTLARAPLFFILNVAVGGNWPGNPDGSTIGGWGSMMETAYVAVYQST</sequence>
<proteinExistence type="predicted"/>
<dbReference type="PROSITE" id="PS51762">
    <property type="entry name" value="GH16_2"/>
    <property type="match status" value="1"/>
</dbReference>
<dbReference type="SUPFAM" id="SSF49899">
    <property type="entry name" value="Concanavalin A-like lectins/glucanases"/>
    <property type="match status" value="1"/>
</dbReference>
<reference evidence="3" key="1">
    <citation type="journal article" date="2021" name="Mol. Plant Microbe Interact.">
        <title>Complete Genome Sequence of the Plant-Pathogenic Fungus Colletotrichum lupini.</title>
        <authorList>
            <person name="Baroncelli R."/>
            <person name="Pensec F."/>
            <person name="Da Lio D."/>
            <person name="Boufleur T."/>
            <person name="Vicente I."/>
            <person name="Sarrocco S."/>
            <person name="Picot A."/>
            <person name="Baraldi E."/>
            <person name="Sukno S."/>
            <person name="Thon M."/>
            <person name="Le Floch G."/>
        </authorList>
    </citation>
    <scope>NUCLEOTIDE SEQUENCE</scope>
    <source>
        <strain evidence="3">IMI 504893</strain>
    </source>
</reference>
<feature type="region of interest" description="Disordered" evidence="1">
    <location>
        <begin position="87"/>
        <end position="132"/>
    </location>
</feature>
<dbReference type="GO" id="GO:0004553">
    <property type="term" value="F:hydrolase activity, hydrolyzing O-glycosyl compounds"/>
    <property type="evidence" value="ECO:0007669"/>
    <property type="project" value="InterPro"/>
</dbReference>
<dbReference type="AlphaFoldDB" id="A0A9Q8SIS2"/>
<evidence type="ECO:0000313" key="3">
    <source>
        <dbReference type="EMBL" id="UQC77267.1"/>
    </source>
</evidence>
<keyword evidence="3" id="KW-0378">Hydrolase</keyword>
<dbReference type="InterPro" id="IPR000757">
    <property type="entry name" value="Beta-glucanase-like"/>
</dbReference>
<evidence type="ECO:0000256" key="1">
    <source>
        <dbReference type="SAM" id="MobiDB-lite"/>
    </source>
</evidence>
<dbReference type="Proteomes" id="UP000830671">
    <property type="component" value="Chromosome 2"/>
</dbReference>
<dbReference type="EMBL" id="CP019474">
    <property type="protein sequence ID" value="UQC77267.1"/>
    <property type="molecule type" value="Genomic_DNA"/>
</dbReference>
<dbReference type="GeneID" id="73336773"/>
<dbReference type="RefSeq" id="XP_049138906.1">
    <property type="nucleotide sequence ID" value="XM_049281763.1"/>
</dbReference>
<dbReference type="Gene3D" id="2.60.120.200">
    <property type="match status" value="1"/>
</dbReference>
<dbReference type="InterPro" id="IPR013320">
    <property type="entry name" value="ConA-like_dom_sf"/>
</dbReference>
<dbReference type="PANTHER" id="PTHR10963:SF60">
    <property type="entry name" value="GRAM-NEGATIVE BACTERIA-BINDING PROTEIN 1-RELATED"/>
    <property type="match status" value="1"/>
</dbReference>
<dbReference type="InterPro" id="IPR050546">
    <property type="entry name" value="Glycosyl_Hydrlase_16"/>
</dbReference>
<dbReference type="PANTHER" id="PTHR10963">
    <property type="entry name" value="GLYCOSYL HYDROLASE-RELATED"/>
    <property type="match status" value="1"/>
</dbReference>
<evidence type="ECO:0000259" key="2">
    <source>
        <dbReference type="PROSITE" id="PS51762"/>
    </source>
</evidence>
<keyword evidence="4" id="KW-1185">Reference proteome</keyword>
<dbReference type="Pfam" id="PF26113">
    <property type="entry name" value="GH16_XgeA"/>
    <property type="match status" value="1"/>
</dbReference>
<dbReference type="CDD" id="cd02182">
    <property type="entry name" value="GH16_Strep_laminarinase_like"/>
    <property type="match status" value="1"/>
</dbReference>